<feature type="non-terminal residue" evidence="3">
    <location>
        <position position="1"/>
    </location>
</feature>
<evidence type="ECO:0000256" key="1">
    <source>
        <dbReference type="SAM" id="MobiDB-lite"/>
    </source>
</evidence>
<dbReference type="InterPro" id="IPR001387">
    <property type="entry name" value="Cro/C1-type_HTH"/>
</dbReference>
<evidence type="ECO:0000259" key="2">
    <source>
        <dbReference type="PROSITE" id="PS50943"/>
    </source>
</evidence>
<comment type="caution">
    <text evidence="3">The sequence shown here is derived from an EMBL/GenBank/DDBJ whole genome shotgun (WGS) entry which is preliminary data.</text>
</comment>
<dbReference type="AlphaFoldDB" id="X0XKF5"/>
<dbReference type="SUPFAM" id="SSF47413">
    <property type="entry name" value="lambda repressor-like DNA-binding domains"/>
    <property type="match status" value="1"/>
</dbReference>
<evidence type="ECO:0000313" key="3">
    <source>
        <dbReference type="EMBL" id="GAG43659.1"/>
    </source>
</evidence>
<dbReference type="EMBL" id="BARS01055216">
    <property type="protein sequence ID" value="GAG43659.1"/>
    <property type="molecule type" value="Genomic_DNA"/>
</dbReference>
<proteinExistence type="predicted"/>
<feature type="region of interest" description="Disordered" evidence="1">
    <location>
        <begin position="172"/>
        <end position="207"/>
    </location>
</feature>
<reference evidence="3" key="1">
    <citation type="journal article" date="2014" name="Front. Microbiol.">
        <title>High frequency of phylogenetically diverse reductive dehalogenase-homologous genes in deep subseafloor sedimentary metagenomes.</title>
        <authorList>
            <person name="Kawai M."/>
            <person name="Futagami T."/>
            <person name="Toyoda A."/>
            <person name="Takaki Y."/>
            <person name="Nishi S."/>
            <person name="Hori S."/>
            <person name="Arai W."/>
            <person name="Tsubouchi T."/>
            <person name="Morono Y."/>
            <person name="Uchiyama I."/>
            <person name="Ito T."/>
            <person name="Fujiyama A."/>
            <person name="Inagaki F."/>
            <person name="Takami H."/>
        </authorList>
    </citation>
    <scope>NUCLEOTIDE SEQUENCE</scope>
    <source>
        <strain evidence="3">Expedition CK06-06</strain>
    </source>
</reference>
<sequence length="207" mass="22240">RLAELRQRIFGSRGRAAFARTIGVSPSTYNYYEKGRPPPADLLARAAEVTGADLTWLLTGRGTPFPAGSVSPGDIGLSHQAQEVLQRFSEGPSAGPETAAATAALRALLKQIQQTLPPTGDVWKPHAFAPSPTSIPIVGRTAAGLLASWETCFREHEDPEILERLIARVEDKGARRREGDLKAPDPQVESDQPRDATALLTQLSSPT</sequence>
<protein>
    <recommendedName>
        <fullName evidence="2">HTH cro/C1-type domain-containing protein</fullName>
    </recommendedName>
</protein>
<feature type="compositionally biased region" description="Basic and acidic residues" evidence="1">
    <location>
        <begin position="172"/>
        <end position="183"/>
    </location>
</feature>
<gene>
    <name evidence="3" type="ORF">S01H1_81578</name>
</gene>
<dbReference type="GO" id="GO:0003677">
    <property type="term" value="F:DNA binding"/>
    <property type="evidence" value="ECO:0007669"/>
    <property type="project" value="InterPro"/>
</dbReference>
<organism evidence="3">
    <name type="scientific">marine sediment metagenome</name>
    <dbReference type="NCBI Taxonomy" id="412755"/>
    <lineage>
        <taxon>unclassified sequences</taxon>
        <taxon>metagenomes</taxon>
        <taxon>ecological metagenomes</taxon>
    </lineage>
</organism>
<dbReference type="SMART" id="SM00530">
    <property type="entry name" value="HTH_XRE"/>
    <property type="match status" value="1"/>
</dbReference>
<dbReference type="CDD" id="cd00093">
    <property type="entry name" value="HTH_XRE"/>
    <property type="match status" value="1"/>
</dbReference>
<name>X0XKF5_9ZZZZ</name>
<dbReference type="PROSITE" id="PS50943">
    <property type="entry name" value="HTH_CROC1"/>
    <property type="match status" value="1"/>
</dbReference>
<feature type="non-terminal residue" evidence="3">
    <location>
        <position position="207"/>
    </location>
</feature>
<dbReference type="Gene3D" id="1.10.260.40">
    <property type="entry name" value="lambda repressor-like DNA-binding domains"/>
    <property type="match status" value="1"/>
</dbReference>
<dbReference type="InterPro" id="IPR010982">
    <property type="entry name" value="Lambda_DNA-bd_dom_sf"/>
</dbReference>
<accession>X0XKF5</accession>
<feature type="domain" description="HTH cro/C1-type" evidence="2">
    <location>
        <begin position="16"/>
        <end position="57"/>
    </location>
</feature>
<dbReference type="Pfam" id="PF01381">
    <property type="entry name" value="HTH_3"/>
    <property type="match status" value="1"/>
</dbReference>